<feature type="transmembrane region" description="Helical" evidence="4">
    <location>
        <begin position="145"/>
        <end position="169"/>
    </location>
</feature>
<feature type="transmembrane region" description="Helical" evidence="4">
    <location>
        <begin position="16"/>
        <end position="36"/>
    </location>
</feature>
<feature type="transmembrane region" description="Helical" evidence="4">
    <location>
        <begin position="110"/>
        <end position="133"/>
    </location>
</feature>
<keyword evidence="2 4" id="KW-1133">Transmembrane helix</keyword>
<feature type="transmembrane region" description="Helical" evidence="4">
    <location>
        <begin position="239"/>
        <end position="261"/>
    </location>
</feature>
<accession>A0A845SF39</accession>
<sequence>MWLSPEKKRAGRKLRIYNVILLAAFITLALNLRAPLTSLPSAIADIRAGLGISSGLAGVLTAIPVFCFGILTPFASLILAKVSIERAIFITLCAIVLGTLLRSAGGLNAIFAGTFVLGAALTLGNIVCLMVIARDFSRRSDLMTGVYVMAMSVGAMLSSAFTAPLASAFGWRFALASWCILALLAMVLWAGVAYLAARNTSASHIGYHSRPRQTTVVSRGQSAIGESAPANKTASRRPVAWLLAAAFACHTFIFYGMTAWLPDYLVQRGGMNIYQAGFAASLFQILGIVGCFGIPWLRSTMHFSHARLFLIVAIAWFILPVGLIMAPKVCFLWIFFGGIGAGGGFSVVFMLVMAHATNLDDNRAISSFVQGVGYIVASASPAVIGGLHQLAGDWVPSFILLALVAVLMAASGLCVAGYRH</sequence>
<dbReference type="GO" id="GO:0022857">
    <property type="term" value="F:transmembrane transporter activity"/>
    <property type="evidence" value="ECO:0007669"/>
    <property type="project" value="InterPro"/>
</dbReference>
<feature type="transmembrane region" description="Helical" evidence="4">
    <location>
        <begin position="273"/>
        <end position="296"/>
    </location>
</feature>
<gene>
    <name evidence="5" type="ORF">GRH90_04505</name>
</gene>
<reference evidence="5 6" key="1">
    <citation type="submission" date="2019-12" db="EMBL/GenBank/DDBJ databases">
        <authorList>
            <person name="Lee S.D."/>
        </authorList>
    </citation>
    <scope>NUCLEOTIDE SEQUENCE [LARGE SCALE GENOMIC DNA]</scope>
    <source>
        <strain evidence="5 6">SAP-6</strain>
    </source>
</reference>
<dbReference type="PANTHER" id="PTHR23523">
    <property type="match status" value="1"/>
</dbReference>
<dbReference type="Pfam" id="PF07690">
    <property type="entry name" value="MFS_1"/>
    <property type="match status" value="1"/>
</dbReference>
<keyword evidence="6" id="KW-1185">Reference proteome</keyword>
<feature type="transmembrane region" description="Helical" evidence="4">
    <location>
        <begin position="56"/>
        <end position="80"/>
    </location>
</feature>
<evidence type="ECO:0000256" key="3">
    <source>
        <dbReference type="ARBA" id="ARBA00023136"/>
    </source>
</evidence>
<organism evidence="5 6">
    <name type="scientific">Acerihabitans arboris</name>
    <dbReference type="NCBI Taxonomy" id="2691583"/>
    <lineage>
        <taxon>Bacteria</taxon>
        <taxon>Pseudomonadati</taxon>
        <taxon>Pseudomonadota</taxon>
        <taxon>Gammaproteobacteria</taxon>
        <taxon>Enterobacterales</taxon>
        <taxon>Pectobacteriaceae</taxon>
        <taxon>Acerihabitans</taxon>
    </lineage>
</organism>
<comment type="caution">
    <text evidence="5">The sequence shown here is derived from an EMBL/GenBank/DDBJ whole genome shotgun (WGS) entry which is preliminary data.</text>
</comment>
<protein>
    <submittedName>
        <fullName evidence="5">MFS transporter</fullName>
    </submittedName>
</protein>
<feature type="transmembrane region" description="Helical" evidence="4">
    <location>
        <begin position="308"/>
        <end position="326"/>
    </location>
</feature>
<dbReference type="InterPro" id="IPR052524">
    <property type="entry name" value="MFS_Cyanate_Porter"/>
</dbReference>
<evidence type="ECO:0000313" key="6">
    <source>
        <dbReference type="Proteomes" id="UP000461443"/>
    </source>
</evidence>
<dbReference type="EMBL" id="WUBS01000003">
    <property type="protein sequence ID" value="NDL62022.1"/>
    <property type="molecule type" value="Genomic_DNA"/>
</dbReference>
<evidence type="ECO:0000256" key="4">
    <source>
        <dbReference type="SAM" id="Phobius"/>
    </source>
</evidence>
<name>A0A845SF39_9GAMM</name>
<dbReference type="Proteomes" id="UP000461443">
    <property type="component" value="Unassembled WGS sequence"/>
</dbReference>
<dbReference type="PANTHER" id="PTHR23523:SF2">
    <property type="entry name" value="2-NITROIMIDAZOLE TRANSPORTER"/>
    <property type="match status" value="1"/>
</dbReference>
<evidence type="ECO:0000256" key="2">
    <source>
        <dbReference type="ARBA" id="ARBA00022989"/>
    </source>
</evidence>
<reference evidence="5 6" key="2">
    <citation type="submission" date="2020-02" db="EMBL/GenBank/DDBJ databases">
        <title>The new genus of Enterobacteriales.</title>
        <authorList>
            <person name="Kim I.S."/>
        </authorList>
    </citation>
    <scope>NUCLEOTIDE SEQUENCE [LARGE SCALE GENOMIC DNA]</scope>
    <source>
        <strain evidence="5 6">SAP-6</strain>
    </source>
</reference>
<evidence type="ECO:0000256" key="1">
    <source>
        <dbReference type="ARBA" id="ARBA00022692"/>
    </source>
</evidence>
<proteinExistence type="predicted"/>
<feature type="transmembrane region" description="Helical" evidence="4">
    <location>
        <begin position="332"/>
        <end position="356"/>
    </location>
</feature>
<dbReference type="InterPro" id="IPR011701">
    <property type="entry name" value="MFS"/>
</dbReference>
<feature type="transmembrane region" description="Helical" evidence="4">
    <location>
        <begin position="87"/>
        <end position="104"/>
    </location>
</feature>
<dbReference type="RefSeq" id="WP_162364716.1">
    <property type="nucleotide sequence ID" value="NZ_WUBS01000003.1"/>
</dbReference>
<dbReference type="InterPro" id="IPR036259">
    <property type="entry name" value="MFS_trans_sf"/>
</dbReference>
<dbReference type="Gene3D" id="1.20.1250.20">
    <property type="entry name" value="MFS general substrate transporter like domains"/>
    <property type="match status" value="2"/>
</dbReference>
<keyword evidence="3 4" id="KW-0472">Membrane</keyword>
<evidence type="ECO:0000313" key="5">
    <source>
        <dbReference type="EMBL" id="NDL62022.1"/>
    </source>
</evidence>
<dbReference type="AlphaFoldDB" id="A0A845SF39"/>
<feature type="transmembrane region" description="Helical" evidence="4">
    <location>
        <begin position="368"/>
        <end position="388"/>
    </location>
</feature>
<feature type="transmembrane region" description="Helical" evidence="4">
    <location>
        <begin position="394"/>
        <end position="418"/>
    </location>
</feature>
<feature type="transmembrane region" description="Helical" evidence="4">
    <location>
        <begin position="175"/>
        <end position="197"/>
    </location>
</feature>
<keyword evidence="1 4" id="KW-0812">Transmembrane</keyword>
<dbReference type="SUPFAM" id="SSF103473">
    <property type="entry name" value="MFS general substrate transporter"/>
    <property type="match status" value="1"/>
</dbReference>